<comment type="caution">
    <text evidence="7">The sequence shown here is derived from an EMBL/GenBank/DDBJ whole genome shotgun (WGS) entry which is preliminary data.</text>
</comment>
<comment type="similarity">
    <text evidence="2">Belongs to the janus family.</text>
</comment>
<dbReference type="Proteomes" id="UP000596742">
    <property type="component" value="Unassembled WGS sequence"/>
</dbReference>
<evidence type="ECO:0000256" key="1">
    <source>
        <dbReference type="ARBA" id="ARBA00002508"/>
    </source>
</evidence>
<feature type="active site" description="Proton acceptor" evidence="5">
    <location>
        <position position="283"/>
    </location>
</feature>
<keyword evidence="3" id="KW-0221">Differentiation</keyword>
<comment type="function">
    <text evidence="1">JanA and janB regulate somatic sex differentiation.</text>
</comment>
<dbReference type="PANTHER" id="PTHR12258">
    <property type="entry name" value="JANUS-A/JANUS-B"/>
    <property type="match status" value="1"/>
</dbReference>
<evidence type="ECO:0000256" key="6">
    <source>
        <dbReference type="PIRSR" id="PIRSR607702-2"/>
    </source>
</evidence>
<keyword evidence="8" id="KW-1185">Reference proteome</keyword>
<proteinExistence type="inferred from homology"/>
<dbReference type="SUPFAM" id="SSF143724">
    <property type="entry name" value="PHP14-like"/>
    <property type="match status" value="1"/>
</dbReference>
<dbReference type="EC" id="3.1.3.-" evidence="7"/>
<dbReference type="InterPro" id="IPR038596">
    <property type="entry name" value="Janus_sf"/>
</dbReference>
<organism evidence="7 8">
    <name type="scientific">Mytilus galloprovincialis</name>
    <name type="common">Mediterranean mussel</name>
    <dbReference type="NCBI Taxonomy" id="29158"/>
    <lineage>
        <taxon>Eukaryota</taxon>
        <taxon>Metazoa</taxon>
        <taxon>Spiralia</taxon>
        <taxon>Lophotrochozoa</taxon>
        <taxon>Mollusca</taxon>
        <taxon>Bivalvia</taxon>
        <taxon>Autobranchia</taxon>
        <taxon>Pteriomorphia</taxon>
        <taxon>Mytilida</taxon>
        <taxon>Mytiloidea</taxon>
        <taxon>Mytilidae</taxon>
        <taxon>Mytilinae</taxon>
        <taxon>Mytilus</taxon>
    </lineage>
</organism>
<evidence type="ECO:0000256" key="2">
    <source>
        <dbReference type="ARBA" id="ARBA00010971"/>
    </source>
</evidence>
<evidence type="ECO:0000313" key="7">
    <source>
        <dbReference type="EMBL" id="VDI55191.1"/>
    </source>
</evidence>
<keyword evidence="4" id="KW-0726">Sexual differentiation</keyword>
<evidence type="ECO:0000313" key="8">
    <source>
        <dbReference type="Proteomes" id="UP000596742"/>
    </source>
</evidence>
<dbReference type="AlphaFoldDB" id="A0A8B6FX39"/>
<protein>
    <submittedName>
        <fullName evidence="7">Phosphohistidine phosphatase</fullName>
        <ecNumber evidence="7">3.1.3.-</ecNumber>
    </submittedName>
</protein>
<sequence>MLDIECDINTGDNVKRDDVYSLDLLTGDNVKREDVYSLDLSTGDNVKREDVYSLDLSTGDNVKRDDVYSLDLSTGNNVKRDDVYSLDLLTGDNVKRDDVYSLDLLTGDNVKRDDVYSLDLLTGDNVKRDDVYSLDLLTGDNVKRDDVYSLDLLTGDNVKRDDVYSLDLLTANQNIYFGKHFFYQCWKSMNALVYRKLVADSGRLYYYSFGTLSIFRQQSKTMAVAATDIASPSAHKNPKFTNIPDVKIDSHGKFKYILIKVHDPDKDREFKHIVRGSGKANYHADIYDDVVPEIENAGLDCECMGGGRIEHDSSKKKLSIYGHSQAYGQADHKITGALLDKKYKYQNISISYEGY</sequence>
<dbReference type="OrthoDB" id="10249612at2759"/>
<dbReference type="Gene3D" id="3.50.20.20">
    <property type="entry name" value="Janus/Ocnus"/>
    <property type="match status" value="1"/>
</dbReference>
<dbReference type="GO" id="GO:0101006">
    <property type="term" value="F:protein histidine phosphatase activity"/>
    <property type="evidence" value="ECO:0007669"/>
    <property type="project" value="TreeGrafter"/>
</dbReference>
<reference evidence="7" key="1">
    <citation type="submission" date="2018-11" db="EMBL/GenBank/DDBJ databases">
        <authorList>
            <person name="Alioto T."/>
            <person name="Alioto T."/>
        </authorList>
    </citation>
    <scope>NUCLEOTIDE SEQUENCE</scope>
</reference>
<name>A0A8B6FX39_MYTGA</name>
<keyword evidence="7" id="KW-0378">Hydrolase</keyword>
<dbReference type="GO" id="GO:0030154">
    <property type="term" value="P:cell differentiation"/>
    <property type="evidence" value="ECO:0007669"/>
    <property type="project" value="UniProtKB-KW"/>
</dbReference>
<dbReference type="GO" id="GO:0007548">
    <property type="term" value="P:sex differentiation"/>
    <property type="evidence" value="ECO:0007669"/>
    <property type="project" value="UniProtKB-KW"/>
</dbReference>
<evidence type="ECO:0000256" key="5">
    <source>
        <dbReference type="PIRSR" id="PIRSR607702-1"/>
    </source>
</evidence>
<evidence type="ECO:0000256" key="3">
    <source>
        <dbReference type="ARBA" id="ARBA00022782"/>
    </source>
</evidence>
<dbReference type="PANTHER" id="PTHR12258:SF5">
    <property type="entry name" value="BCDNA.GH02250-RELATED"/>
    <property type="match status" value="1"/>
</dbReference>
<dbReference type="EMBL" id="UYJE01007469">
    <property type="protein sequence ID" value="VDI55191.1"/>
    <property type="molecule type" value="Genomic_DNA"/>
</dbReference>
<evidence type="ECO:0000256" key="4">
    <source>
        <dbReference type="ARBA" id="ARBA00022928"/>
    </source>
</evidence>
<dbReference type="InterPro" id="IPR007702">
    <property type="entry name" value="Janus"/>
</dbReference>
<dbReference type="GO" id="GO:0005829">
    <property type="term" value="C:cytosol"/>
    <property type="evidence" value="ECO:0007669"/>
    <property type="project" value="TreeGrafter"/>
</dbReference>
<accession>A0A8B6FX39</accession>
<gene>
    <name evidence="7" type="ORF">MGAL_10B076093</name>
</gene>
<feature type="binding site" evidence="6">
    <location>
        <position position="255"/>
    </location>
    <ligand>
        <name>substrate</name>
    </ligand>
</feature>
<dbReference type="Pfam" id="PF05005">
    <property type="entry name" value="Ocnus"/>
    <property type="match status" value="1"/>
</dbReference>